<accession>A0A4U5P2G8</accession>
<feature type="domain" description="Inosine/uridine-preferring nucleoside hydrolase" evidence="2">
    <location>
        <begin position="7"/>
        <end position="124"/>
    </location>
</feature>
<dbReference type="InterPro" id="IPR001910">
    <property type="entry name" value="Inosine/uridine_hydrolase_dom"/>
</dbReference>
<sequence length="132" mass="14206">MQKKTKLIIDTDGVTDDIRALTLALQSDLAEVVAITTTHGCVCVDQATANMSRTLKANEKTVPIYKGAANPIINKPLMDMSNIFGHDGMGDKPDAVPAAVPEDFTNFVPNKHAAQSLVDLCRAKSPLSAWDR</sequence>
<dbReference type="Proteomes" id="UP000298663">
    <property type="component" value="Unassembled WGS sequence"/>
</dbReference>
<name>A0A4U5P2G8_STECR</name>
<proteinExistence type="inferred from homology"/>
<reference evidence="3 4" key="2">
    <citation type="journal article" date="2019" name="G3 (Bethesda)">
        <title>Hybrid Assembly of the Genome of the Entomopathogenic Nematode Steinernema carpocapsae Identifies the X-Chromosome.</title>
        <authorList>
            <person name="Serra L."/>
            <person name="Macchietto M."/>
            <person name="Macias-Munoz A."/>
            <person name="McGill C.J."/>
            <person name="Rodriguez I.M."/>
            <person name="Rodriguez B."/>
            <person name="Murad R."/>
            <person name="Mortazavi A."/>
        </authorList>
    </citation>
    <scope>NUCLEOTIDE SEQUENCE [LARGE SCALE GENOMIC DNA]</scope>
    <source>
        <strain evidence="3 4">ALL</strain>
    </source>
</reference>
<dbReference type="OrthoDB" id="5804700at2759"/>
<protein>
    <recommendedName>
        <fullName evidence="2">Inosine/uridine-preferring nucleoside hydrolase domain-containing protein</fullName>
    </recommendedName>
</protein>
<comment type="caution">
    <text evidence="3">The sequence shown here is derived from an EMBL/GenBank/DDBJ whole genome shotgun (WGS) entry which is preliminary data.</text>
</comment>
<dbReference type="SUPFAM" id="SSF53590">
    <property type="entry name" value="Nucleoside hydrolase"/>
    <property type="match status" value="1"/>
</dbReference>
<evidence type="ECO:0000313" key="3">
    <source>
        <dbReference type="EMBL" id="TKR89821.1"/>
    </source>
</evidence>
<dbReference type="PANTHER" id="PTHR46190:SF1">
    <property type="entry name" value="SI:CH211-201H21.5"/>
    <property type="match status" value="1"/>
</dbReference>
<comment type="similarity">
    <text evidence="1">Belongs to the IUNH family.</text>
</comment>
<gene>
    <name evidence="3" type="ORF">L596_013864</name>
</gene>
<organism evidence="3 4">
    <name type="scientific">Steinernema carpocapsae</name>
    <name type="common">Entomopathogenic nematode</name>
    <dbReference type="NCBI Taxonomy" id="34508"/>
    <lineage>
        <taxon>Eukaryota</taxon>
        <taxon>Metazoa</taxon>
        <taxon>Ecdysozoa</taxon>
        <taxon>Nematoda</taxon>
        <taxon>Chromadorea</taxon>
        <taxon>Rhabditida</taxon>
        <taxon>Tylenchina</taxon>
        <taxon>Panagrolaimomorpha</taxon>
        <taxon>Strongyloidoidea</taxon>
        <taxon>Steinernematidae</taxon>
        <taxon>Steinernema</taxon>
    </lineage>
</organism>
<dbReference type="GO" id="GO:0016799">
    <property type="term" value="F:hydrolase activity, hydrolyzing N-glycosyl compounds"/>
    <property type="evidence" value="ECO:0007669"/>
    <property type="project" value="InterPro"/>
</dbReference>
<dbReference type="AlphaFoldDB" id="A0A4U5P2G8"/>
<dbReference type="Gene3D" id="3.90.245.10">
    <property type="entry name" value="Ribonucleoside hydrolase-like"/>
    <property type="match status" value="1"/>
</dbReference>
<keyword evidence="4" id="KW-1185">Reference proteome</keyword>
<evidence type="ECO:0000259" key="2">
    <source>
        <dbReference type="Pfam" id="PF01156"/>
    </source>
</evidence>
<reference evidence="3 4" key="1">
    <citation type="journal article" date="2015" name="Genome Biol.">
        <title>Comparative genomics of Steinernema reveals deeply conserved gene regulatory networks.</title>
        <authorList>
            <person name="Dillman A.R."/>
            <person name="Macchietto M."/>
            <person name="Porter C.F."/>
            <person name="Rogers A."/>
            <person name="Williams B."/>
            <person name="Antoshechkin I."/>
            <person name="Lee M.M."/>
            <person name="Goodwin Z."/>
            <person name="Lu X."/>
            <person name="Lewis E.E."/>
            <person name="Goodrich-Blair H."/>
            <person name="Stock S.P."/>
            <person name="Adams B.J."/>
            <person name="Sternberg P.W."/>
            <person name="Mortazavi A."/>
        </authorList>
    </citation>
    <scope>NUCLEOTIDE SEQUENCE [LARGE SCALE GENOMIC DNA]</scope>
    <source>
        <strain evidence="3 4">ALL</strain>
    </source>
</reference>
<evidence type="ECO:0000313" key="4">
    <source>
        <dbReference type="Proteomes" id="UP000298663"/>
    </source>
</evidence>
<dbReference type="InterPro" id="IPR036452">
    <property type="entry name" value="Ribo_hydro-like"/>
</dbReference>
<evidence type="ECO:0000256" key="1">
    <source>
        <dbReference type="ARBA" id="ARBA00009176"/>
    </source>
</evidence>
<dbReference type="InterPro" id="IPR052775">
    <property type="entry name" value="IUN_hydrolase"/>
</dbReference>
<dbReference type="PANTHER" id="PTHR46190">
    <property type="entry name" value="SI:CH211-201H21.5-RELATED"/>
    <property type="match status" value="1"/>
</dbReference>
<dbReference type="STRING" id="34508.A0A4U5P2G8"/>
<dbReference type="Pfam" id="PF01156">
    <property type="entry name" value="IU_nuc_hydro"/>
    <property type="match status" value="1"/>
</dbReference>
<dbReference type="EMBL" id="AZBU02000003">
    <property type="protein sequence ID" value="TKR89821.1"/>
    <property type="molecule type" value="Genomic_DNA"/>
</dbReference>